<proteinExistence type="predicted"/>
<dbReference type="Proteomes" id="UP000006911">
    <property type="component" value="Unassembled WGS sequence"/>
</dbReference>
<keyword evidence="3" id="KW-1185">Reference proteome</keyword>
<organism evidence="2 3">
    <name type="scientific">Tuber melanosporum (strain Mel28)</name>
    <name type="common">Perigord black truffle</name>
    <dbReference type="NCBI Taxonomy" id="656061"/>
    <lineage>
        <taxon>Eukaryota</taxon>
        <taxon>Fungi</taxon>
        <taxon>Dikarya</taxon>
        <taxon>Ascomycota</taxon>
        <taxon>Pezizomycotina</taxon>
        <taxon>Pezizomycetes</taxon>
        <taxon>Pezizales</taxon>
        <taxon>Tuberaceae</taxon>
        <taxon>Tuber</taxon>
    </lineage>
</organism>
<name>D5GFG1_TUBMM</name>
<accession>D5GFG1</accession>
<reference evidence="2 3" key="1">
    <citation type="journal article" date="2010" name="Nature">
        <title>Perigord black truffle genome uncovers evolutionary origins and mechanisms of symbiosis.</title>
        <authorList>
            <person name="Martin F."/>
            <person name="Kohler A."/>
            <person name="Murat C."/>
            <person name="Balestrini R."/>
            <person name="Coutinho P.M."/>
            <person name="Jaillon O."/>
            <person name="Montanini B."/>
            <person name="Morin E."/>
            <person name="Noel B."/>
            <person name="Percudani R."/>
            <person name="Porcel B."/>
            <person name="Rubini A."/>
            <person name="Amicucci A."/>
            <person name="Amselem J."/>
            <person name="Anthouard V."/>
            <person name="Arcioni S."/>
            <person name="Artiguenave F."/>
            <person name="Aury J.M."/>
            <person name="Ballario P."/>
            <person name="Bolchi A."/>
            <person name="Brenna A."/>
            <person name="Brun A."/>
            <person name="Buee M."/>
            <person name="Cantarel B."/>
            <person name="Chevalier G."/>
            <person name="Couloux A."/>
            <person name="Da Silva C."/>
            <person name="Denoeud F."/>
            <person name="Duplessis S."/>
            <person name="Ghignone S."/>
            <person name="Hilselberger B."/>
            <person name="Iotti M."/>
            <person name="Marcais B."/>
            <person name="Mello A."/>
            <person name="Miranda M."/>
            <person name="Pacioni G."/>
            <person name="Quesneville H."/>
            <person name="Riccioni C."/>
            <person name="Ruotolo R."/>
            <person name="Splivallo R."/>
            <person name="Stocchi V."/>
            <person name="Tisserant E."/>
            <person name="Viscomi A.R."/>
            <person name="Zambonelli A."/>
            <person name="Zampieri E."/>
            <person name="Henrissat B."/>
            <person name="Lebrun M.H."/>
            <person name="Paolocci F."/>
            <person name="Bonfante P."/>
            <person name="Ottonello S."/>
            <person name="Wincker P."/>
        </authorList>
    </citation>
    <scope>NUCLEOTIDE SEQUENCE [LARGE SCALE GENOMIC DNA]</scope>
    <source>
        <strain evidence="2 3">Mel28</strain>
    </source>
</reference>
<dbReference type="HOGENOM" id="CLU_1448716_0_0_1"/>
<evidence type="ECO:0000256" key="1">
    <source>
        <dbReference type="SAM" id="MobiDB-lite"/>
    </source>
</evidence>
<dbReference type="KEGG" id="tml:GSTUM_00006875001"/>
<dbReference type="AlphaFoldDB" id="D5GFG1"/>
<dbReference type="GeneID" id="9188202"/>
<dbReference type="InParanoid" id="D5GFG1"/>
<evidence type="ECO:0000313" key="3">
    <source>
        <dbReference type="Proteomes" id="UP000006911"/>
    </source>
</evidence>
<gene>
    <name evidence="2" type="ORF">GSTUM_00006875001</name>
</gene>
<feature type="region of interest" description="Disordered" evidence="1">
    <location>
        <begin position="1"/>
        <end position="63"/>
    </location>
</feature>
<feature type="compositionally biased region" description="Basic residues" evidence="1">
    <location>
        <begin position="8"/>
        <end position="17"/>
    </location>
</feature>
<sequence length="187" mass="21316">MVRYPHPSPRRHQRRRTTTAGSPTRQQTQPGRGWMRSGTSKTRRQKNASQETPLSRRFPIHSTQVPVNQIHPSHKGTIAGLRPNQKIGRHYTTPPSYKYEYSTEISDPAPYPTRILCNHNRTTPPRPAEKKKEKKGKPYLISIFRTISVSRAIPLRGTVIAASADIVNRRPQSTSTYDTGTESPRWV</sequence>
<evidence type="ECO:0000313" key="2">
    <source>
        <dbReference type="EMBL" id="CAZ83254.1"/>
    </source>
</evidence>
<feature type="compositionally biased region" description="Polar residues" evidence="1">
    <location>
        <begin position="20"/>
        <end position="30"/>
    </location>
</feature>
<protein>
    <submittedName>
        <fullName evidence="2">(Perigord truffle) hypothetical protein</fullName>
    </submittedName>
</protein>
<feature type="region of interest" description="Disordered" evidence="1">
    <location>
        <begin position="68"/>
        <end position="87"/>
    </location>
</feature>
<dbReference type="RefSeq" id="XP_002839063.1">
    <property type="nucleotide sequence ID" value="XM_002839017.1"/>
</dbReference>
<dbReference type="EMBL" id="FN430208">
    <property type="protein sequence ID" value="CAZ83254.1"/>
    <property type="molecule type" value="Genomic_DNA"/>
</dbReference>